<evidence type="ECO:0008006" key="3">
    <source>
        <dbReference type="Google" id="ProtNLM"/>
    </source>
</evidence>
<name>A0A8H6FM83_9LECA</name>
<organism evidence="1 2">
    <name type="scientific">Letharia columbiana</name>
    <dbReference type="NCBI Taxonomy" id="112416"/>
    <lineage>
        <taxon>Eukaryota</taxon>
        <taxon>Fungi</taxon>
        <taxon>Dikarya</taxon>
        <taxon>Ascomycota</taxon>
        <taxon>Pezizomycotina</taxon>
        <taxon>Lecanoromycetes</taxon>
        <taxon>OSLEUM clade</taxon>
        <taxon>Lecanoromycetidae</taxon>
        <taxon>Lecanorales</taxon>
        <taxon>Lecanorineae</taxon>
        <taxon>Parmeliaceae</taxon>
        <taxon>Letharia</taxon>
    </lineage>
</organism>
<dbReference type="EMBL" id="JACCJC010000060">
    <property type="protein sequence ID" value="KAF6231114.1"/>
    <property type="molecule type" value="Genomic_DNA"/>
</dbReference>
<dbReference type="RefSeq" id="XP_037160547.1">
    <property type="nucleotide sequence ID" value="XM_037312499.1"/>
</dbReference>
<sequence length="374" mass="42254">MEALAGPASVITVASLAIQVCEELKKVHEFWQSVKEAPDDVAHVSTEINLFLAWLAIIANNYQRQGLNHKSPTEAAATETLKVCLATAHDMNGVVKHVESGYSKGSLTRRWASVKFVFRKDKTGKIMAQIERMKALLIMVQNCYLGDMQEAGFKSLSLSLRPEDHPLQTTDIEHSFNTTTTASADEDLVIETRPLQPTPESLVELVSFSPTASPPAPRRPKHRTKNQERAYNFGLAMLRLVATDQESIFFEESGKERRIFSRTIRYDLRLAQWLSSRGLSWYPFGIYGNWKENLRTFRYVPQDSLIVDFCVEGDLANVQRMFDKRMASPFDRVDRGFRGDWSLLHFAIANCHTQLCKFLIECGLGRSSASGISE</sequence>
<keyword evidence="2" id="KW-1185">Reference proteome</keyword>
<dbReference type="OrthoDB" id="3200163at2759"/>
<evidence type="ECO:0000313" key="2">
    <source>
        <dbReference type="Proteomes" id="UP000578531"/>
    </source>
</evidence>
<comment type="caution">
    <text evidence="1">The sequence shown here is derived from an EMBL/GenBank/DDBJ whole genome shotgun (WGS) entry which is preliminary data.</text>
</comment>
<accession>A0A8H6FM83</accession>
<protein>
    <recommendedName>
        <fullName evidence="3">Ankyrin repeat protein</fullName>
    </recommendedName>
</protein>
<gene>
    <name evidence="1" type="ORF">HO173_010614</name>
</gene>
<dbReference type="SUPFAM" id="SSF140860">
    <property type="entry name" value="Pseudo ankyrin repeat-like"/>
    <property type="match status" value="1"/>
</dbReference>
<proteinExistence type="predicted"/>
<dbReference type="Proteomes" id="UP000578531">
    <property type="component" value="Unassembled WGS sequence"/>
</dbReference>
<reference evidence="1 2" key="1">
    <citation type="journal article" date="2020" name="Genomics">
        <title>Complete, high-quality genomes from long-read metagenomic sequencing of two wolf lichen thalli reveals enigmatic genome architecture.</title>
        <authorList>
            <person name="McKenzie S.K."/>
            <person name="Walston R.F."/>
            <person name="Allen J.L."/>
        </authorList>
    </citation>
    <scope>NUCLEOTIDE SEQUENCE [LARGE SCALE GENOMIC DNA]</scope>
    <source>
        <strain evidence="1">WasteWater2</strain>
    </source>
</reference>
<dbReference type="AlphaFoldDB" id="A0A8H6FM83"/>
<dbReference type="GeneID" id="59292260"/>
<evidence type="ECO:0000313" key="1">
    <source>
        <dbReference type="EMBL" id="KAF6231114.1"/>
    </source>
</evidence>